<evidence type="ECO:0000313" key="10">
    <source>
        <dbReference type="Proteomes" id="UP000282617"/>
    </source>
</evidence>
<keyword evidence="5 7" id="KW-0627">Porphyrin biosynthesis</keyword>
<dbReference type="Proteomes" id="UP000282617">
    <property type="component" value="Unassembled WGS sequence"/>
</dbReference>
<dbReference type="RefSeq" id="WP_125390800.1">
    <property type="nucleotide sequence ID" value="NZ_RJNA01000019.1"/>
</dbReference>
<name>A0A3R9HCA2_STRCR</name>
<dbReference type="CDD" id="cd03411">
    <property type="entry name" value="Ferrochelatase_N"/>
    <property type="match status" value="1"/>
</dbReference>
<comment type="subcellular location">
    <subcellularLocation>
        <location evidence="7">Cytoplasm</location>
    </subcellularLocation>
</comment>
<dbReference type="Gene3D" id="3.40.50.1400">
    <property type="match status" value="2"/>
</dbReference>
<keyword evidence="2 7" id="KW-0408">Iron</keyword>
<dbReference type="NCBIfam" id="TIGR00109">
    <property type="entry name" value="hemH"/>
    <property type="match status" value="1"/>
</dbReference>
<dbReference type="SUPFAM" id="SSF53800">
    <property type="entry name" value="Chelatase"/>
    <property type="match status" value="1"/>
</dbReference>
<keyword evidence="7" id="KW-0479">Metal-binding</keyword>
<dbReference type="UniPathway" id="UPA00252"/>
<dbReference type="PANTHER" id="PTHR11108:SF1">
    <property type="entry name" value="FERROCHELATASE, MITOCHONDRIAL"/>
    <property type="match status" value="1"/>
</dbReference>
<dbReference type="AlphaFoldDB" id="A0A3R9HCA2"/>
<feature type="binding site" evidence="7">
    <location>
        <position position="251"/>
    </location>
    <ligand>
        <name>Fe(2+)</name>
        <dbReference type="ChEBI" id="CHEBI:29033"/>
    </ligand>
</feature>
<proteinExistence type="inferred from homology"/>
<dbReference type="EMBL" id="RJNA01000019">
    <property type="protein sequence ID" value="RSI41826.1"/>
    <property type="molecule type" value="Genomic_DNA"/>
</dbReference>
<comment type="pathway">
    <text evidence="1 7">Porphyrin-containing compound metabolism; protoheme biosynthesis.</text>
</comment>
<dbReference type="InterPro" id="IPR033644">
    <property type="entry name" value="Ferrochelatase_C"/>
</dbReference>
<evidence type="ECO:0000313" key="9">
    <source>
        <dbReference type="EMBL" id="RSI41826.1"/>
    </source>
</evidence>
<evidence type="ECO:0000256" key="4">
    <source>
        <dbReference type="ARBA" id="ARBA00023239"/>
    </source>
</evidence>
<dbReference type="GO" id="GO:0046872">
    <property type="term" value="F:metal ion binding"/>
    <property type="evidence" value="ECO:0007669"/>
    <property type="project" value="UniProtKB-KW"/>
</dbReference>
<gene>
    <name evidence="9" type="primary">hemH</name>
    <name evidence="7" type="synonym">cpfC</name>
    <name evidence="9" type="ORF">D8872_09420</name>
</gene>
<dbReference type="CDD" id="cd00419">
    <property type="entry name" value="Ferrochelatase_C"/>
    <property type="match status" value="1"/>
</dbReference>
<comment type="similarity">
    <text evidence="7 8">Belongs to the ferrochelatase family.</text>
</comment>
<keyword evidence="7" id="KW-0963">Cytoplasm</keyword>
<evidence type="ECO:0000256" key="7">
    <source>
        <dbReference type="HAMAP-Rule" id="MF_00323"/>
    </source>
</evidence>
<evidence type="ECO:0000256" key="3">
    <source>
        <dbReference type="ARBA" id="ARBA00023133"/>
    </source>
</evidence>
<dbReference type="InterPro" id="IPR001015">
    <property type="entry name" value="Ferrochelatase"/>
</dbReference>
<organism evidence="9 10">
    <name type="scientific">Streptococcus cristatus</name>
    <dbReference type="NCBI Taxonomy" id="45634"/>
    <lineage>
        <taxon>Bacteria</taxon>
        <taxon>Bacillati</taxon>
        <taxon>Bacillota</taxon>
        <taxon>Bacilli</taxon>
        <taxon>Lactobacillales</taxon>
        <taxon>Streptococcaceae</taxon>
        <taxon>Streptococcus</taxon>
    </lineage>
</organism>
<dbReference type="Pfam" id="PF00762">
    <property type="entry name" value="Ferrochelatase"/>
    <property type="match status" value="1"/>
</dbReference>
<comment type="caution">
    <text evidence="7">Lacks conserved residue(s) required for the propagation of feature annotation.</text>
</comment>
<feature type="binding site" evidence="7">
    <location>
        <position position="30"/>
    </location>
    <ligand>
        <name>Fe-coproporphyrin III</name>
        <dbReference type="ChEBI" id="CHEBI:68438"/>
    </ligand>
</feature>
<evidence type="ECO:0000256" key="8">
    <source>
        <dbReference type="RuleBase" id="RU004185"/>
    </source>
</evidence>
<comment type="caution">
    <text evidence="9">The sequence shown here is derived from an EMBL/GenBank/DDBJ whole genome shotgun (WGS) entry which is preliminary data.</text>
</comment>
<comment type="catalytic activity">
    <reaction evidence="6">
        <text>Fe-coproporphyrin III + 2 H(+) = coproporphyrin III + Fe(2+)</text>
        <dbReference type="Rhea" id="RHEA:49572"/>
        <dbReference type="ChEBI" id="CHEBI:15378"/>
        <dbReference type="ChEBI" id="CHEBI:29033"/>
        <dbReference type="ChEBI" id="CHEBI:68438"/>
        <dbReference type="ChEBI" id="CHEBI:131725"/>
        <dbReference type="EC" id="4.99.1.9"/>
    </reaction>
    <physiologicalReaction direction="right-to-left" evidence="6">
        <dbReference type="Rhea" id="RHEA:49574"/>
    </physiologicalReaction>
</comment>
<evidence type="ECO:0000256" key="6">
    <source>
        <dbReference type="ARBA" id="ARBA00024536"/>
    </source>
</evidence>
<dbReference type="GO" id="GO:0004325">
    <property type="term" value="F:ferrochelatase activity"/>
    <property type="evidence" value="ECO:0007669"/>
    <property type="project" value="UniProtKB-UniRule"/>
</dbReference>
<sequence>MTKKAILMMTFGSPEGYTFEDIAEFFTNIRRGVRPTDQEIQHLHDNYQRIGGSPLQRITRTEVKLVKEALKGEYAVYFANKFSRPFIPDVIKQMEDDGIEECICLILEPHYSFYSVMGYEKFITSQTIKFHIIKEWYQAENLLRFWEEEIRKILQTQVKDESFKVIFSAHSVPVLALDFEDPYIDQIIENSQLIAHRLGLAPSEYTNTWQSESDIGLPWIKPDVLEYLRDQTTHPQHYIFVPISFISEHIEVLFDNDVECQELCQELGVAYHRPPMPNIDSRLIAALLATIRQHETEELRYMHPEETTFDELAPSEESNQILSETEELQMPEFVKKLIEKKGRENVKMPYFIKKMLEKRARETK</sequence>
<dbReference type="PANTHER" id="PTHR11108">
    <property type="entry name" value="FERROCHELATASE"/>
    <property type="match status" value="1"/>
</dbReference>
<dbReference type="HAMAP" id="MF_00323">
    <property type="entry name" value="Ferrochelatase"/>
    <property type="match status" value="1"/>
</dbReference>
<feature type="binding site" evidence="7">
    <location>
        <position position="119"/>
    </location>
    <ligand>
        <name>Fe-coproporphyrin III</name>
        <dbReference type="ChEBI" id="CHEBI:68438"/>
    </ligand>
</feature>
<evidence type="ECO:0000256" key="2">
    <source>
        <dbReference type="ARBA" id="ARBA00023004"/>
    </source>
</evidence>
<dbReference type="InterPro" id="IPR033659">
    <property type="entry name" value="Ferrochelatase_N"/>
</dbReference>
<feature type="binding site" evidence="7">
    <location>
        <position position="170"/>
    </location>
    <ligand>
        <name>Fe(2+)</name>
        <dbReference type="ChEBI" id="CHEBI:29033"/>
    </ligand>
</feature>
<dbReference type="GO" id="GO:0005737">
    <property type="term" value="C:cytoplasm"/>
    <property type="evidence" value="ECO:0007669"/>
    <property type="project" value="UniProtKB-SubCell"/>
</dbReference>
<dbReference type="EC" id="4.99.1.9" evidence="7"/>
<keyword evidence="4 7" id="KW-0456">Lyase</keyword>
<protein>
    <recommendedName>
        <fullName evidence="7">Coproporphyrin III ferrochelatase</fullName>
        <ecNumber evidence="7">4.99.1.9</ecNumber>
    </recommendedName>
</protein>
<evidence type="ECO:0000256" key="5">
    <source>
        <dbReference type="ARBA" id="ARBA00023244"/>
    </source>
</evidence>
<accession>A0A3R9HCA2</accession>
<evidence type="ECO:0000256" key="1">
    <source>
        <dbReference type="ARBA" id="ARBA00004744"/>
    </source>
</evidence>
<comment type="function">
    <text evidence="7">Involved in coproporphyrin-dependent heme b biosynthesis. Catalyzes the insertion of ferrous iron into coproporphyrin III to form Fe-coproporphyrin III.</text>
</comment>
<reference evidence="9 10" key="1">
    <citation type="submission" date="2018-11" db="EMBL/GenBank/DDBJ databases">
        <title>Species Designations Belie Phenotypic and Genotypic Heterogeneity in Oral Streptococci.</title>
        <authorList>
            <person name="Velsko I."/>
        </authorList>
    </citation>
    <scope>NUCLEOTIDE SEQUENCE [LARGE SCALE GENOMIC DNA]</scope>
    <source>
        <strain evidence="9 10">BCC51</strain>
    </source>
</reference>
<dbReference type="GO" id="GO:0006783">
    <property type="term" value="P:heme biosynthetic process"/>
    <property type="evidence" value="ECO:0007669"/>
    <property type="project" value="UniProtKB-UniRule"/>
</dbReference>
<keyword evidence="3 7" id="KW-0350">Heme biosynthesis</keyword>